<dbReference type="Proteomes" id="UP000236726">
    <property type="component" value="Unassembled WGS sequence"/>
</dbReference>
<dbReference type="Gene3D" id="3.40.50.300">
    <property type="entry name" value="P-loop containing nucleotide triphosphate hydrolases"/>
    <property type="match status" value="1"/>
</dbReference>
<evidence type="ECO:0000256" key="8">
    <source>
        <dbReference type="HAMAP-Rule" id="MF_00092"/>
    </source>
</evidence>
<keyword evidence="12" id="KW-1185">Reference proteome</keyword>
<gene>
    <name evidence="8" type="primary">mutS2</name>
    <name evidence="8" type="synonym">rqcU</name>
    <name evidence="11" type="ORF">SAMN05216537_10379</name>
</gene>
<dbReference type="PROSITE" id="PS00486">
    <property type="entry name" value="DNA_MISMATCH_REPAIR_2"/>
    <property type="match status" value="1"/>
</dbReference>
<reference evidence="11 12" key="1">
    <citation type="submission" date="2016-10" db="EMBL/GenBank/DDBJ databases">
        <authorList>
            <person name="de Groot N.N."/>
        </authorList>
    </citation>
    <scope>NUCLEOTIDE SEQUENCE [LARGE SCALE GENOMIC DNA]</scope>
    <source>
        <strain evidence="11 12">D15d</strain>
    </source>
</reference>
<dbReference type="InterPro" id="IPR045076">
    <property type="entry name" value="MutS"/>
</dbReference>
<evidence type="ECO:0000256" key="1">
    <source>
        <dbReference type="ARBA" id="ARBA00022722"/>
    </source>
</evidence>
<keyword evidence="5 8" id="KW-0067">ATP-binding</keyword>
<dbReference type="Pfam" id="PF00488">
    <property type="entry name" value="MutS_V"/>
    <property type="match status" value="1"/>
</dbReference>
<dbReference type="HAMAP" id="MF_00092">
    <property type="entry name" value="MutS2"/>
    <property type="match status" value="1"/>
</dbReference>
<dbReference type="STRING" id="1410661.GCA_000702205_01149"/>
<keyword evidence="1 8" id="KW-0540">Nuclease</keyword>
<dbReference type="SUPFAM" id="SSF160443">
    <property type="entry name" value="SMR domain-like"/>
    <property type="match status" value="1"/>
</dbReference>
<evidence type="ECO:0000259" key="10">
    <source>
        <dbReference type="PROSITE" id="PS50828"/>
    </source>
</evidence>
<dbReference type="GO" id="GO:0004519">
    <property type="term" value="F:endonuclease activity"/>
    <property type="evidence" value="ECO:0007669"/>
    <property type="project" value="UniProtKB-UniRule"/>
</dbReference>
<dbReference type="EC" id="3.6.4.-" evidence="8"/>
<dbReference type="SMART" id="SM00534">
    <property type="entry name" value="MUTSac"/>
    <property type="match status" value="1"/>
</dbReference>
<sequence length="790" mass="88130">MNKKAIYTLEFNKIQEQLVTKASSEGAKAILRKLKIETDINIINEKLDETNDALSRIFQKGSLDFSKVRDIRDSLLRLKMGSSLNTRELLNISDILTLSKQIKEYYEYKEDSLQPSIDALEEATSLNNQIKRCILSEDEIADEASATLSDIRRNKRLSSDKIHTELNRLLNSSSVRNCLQDFVITSRNGRYCLPVKAEYKSQVPGMVHDQSSTGSTLFIEPASVVKLNNDIKELELKEQAEIEVILAKLSASANEYQDVLLSDYELLTNLDVAFAKGNLSKQMKAARPTMNNNGIINIKKGRHPLIEQHVVVPIDIYLGRDFKLLIITGPNTGGKTVSLKTVGLLTLMAQAGLNIPALEHSDIAVFENVFADIGDEQSIEQSLSTFSSHMTNQVKILRHANEKSLVLFDEIGAGTDPTEGAALATSILNHLKNKNVTTMATTHYSELKMYALTTEGVENASCEFDVETLSPTYKLLIGVPGKSNAFAISKKLGLPEYILKDASKRLEEDDIKFEDLVTDLENTRAKLEREKEEITAYKAEIESLKEKLESKNERIDQSKDKILRRANEQAAAILQEAKDYADETIKVMNKSGMSVKELEKRRTEVRTKINKRNEKLKVEPAKLTKHTSSNIEDFKKGMYVRVLTMNVIGRITDIYPTKKQVNVLIGSLSTKMPIKNLEILENYKDPEESKANASKTSTGSSKIKMGKAAHVKTEINLLGYTVDEAISVLDKYLDDAYIAKIPQVRIVHGKGTGALRNGITAYLRGVPYIASFRLGNIGEGDAGVTIVDFK</sequence>
<dbReference type="GO" id="GO:0005524">
    <property type="term" value="F:ATP binding"/>
    <property type="evidence" value="ECO:0007669"/>
    <property type="project" value="UniProtKB-UniRule"/>
</dbReference>
<evidence type="ECO:0000313" key="12">
    <source>
        <dbReference type="Proteomes" id="UP000236726"/>
    </source>
</evidence>
<dbReference type="SUPFAM" id="SSF52540">
    <property type="entry name" value="P-loop containing nucleoside triphosphate hydrolases"/>
    <property type="match status" value="1"/>
</dbReference>
<evidence type="ECO:0000256" key="2">
    <source>
        <dbReference type="ARBA" id="ARBA00022730"/>
    </source>
</evidence>
<dbReference type="GO" id="GO:0030983">
    <property type="term" value="F:mismatched DNA binding"/>
    <property type="evidence" value="ECO:0007669"/>
    <property type="project" value="InterPro"/>
</dbReference>
<feature type="domain" description="Smr" evidence="10">
    <location>
        <begin position="715"/>
        <end position="790"/>
    </location>
</feature>
<dbReference type="GO" id="GO:0045910">
    <property type="term" value="P:negative regulation of DNA recombination"/>
    <property type="evidence" value="ECO:0007669"/>
    <property type="project" value="InterPro"/>
</dbReference>
<evidence type="ECO:0000313" key="11">
    <source>
        <dbReference type="EMBL" id="SEF52897.1"/>
    </source>
</evidence>
<evidence type="ECO:0000256" key="6">
    <source>
        <dbReference type="ARBA" id="ARBA00022884"/>
    </source>
</evidence>
<dbReference type="PANTHER" id="PTHR48466:SF2">
    <property type="entry name" value="OS10G0509000 PROTEIN"/>
    <property type="match status" value="1"/>
</dbReference>
<evidence type="ECO:0000256" key="5">
    <source>
        <dbReference type="ARBA" id="ARBA00022840"/>
    </source>
</evidence>
<dbReference type="InterPro" id="IPR036187">
    <property type="entry name" value="DNA_mismatch_repair_MutS_sf"/>
</dbReference>
<feature type="coiled-coil region" evidence="9">
    <location>
        <begin position="513"/>
        <end position="615"/>
    </location>
</feature>
<keyword evidence="4 8" id="KW-0378">Hydrolase</keyword>
<dbReference type="NCBIfam" id="TIGR01069">
    <property type="entry name" value="mutS2"/>
    <property type="match status" value="1"/>
</dbReference>
<dbReference type="InterPro" id="IPR027417">
    <property type="entry name" value="P-loop_NTPase"/>
</dbReference>
<keyword evidence="6 8" id="KW-0694">RNA-binding</keyword>
<dbReference type="FunFam" id="3.40.50.300:FF:000830">
    <property type="entry name" value="Endonuclease MutS2"/>
    <property type="match status" value="1"/>
</dbReference>
<proteinExistence type="inferred from homology"/>
<dbReference type="PIRSF" id="PIRSF005814">
    <property type="entry name" value="MutS_YshD"/>
    <property type="match status" value="1"/>
</dbReference>
<comment type="function">
    <text evidence="8">Endonuclease that is involved in the suppression of homologous recombination and thus may have a key role in the control of bacterial genetic diversity.</text>
</comment>
<dbReference type="AlphaFoldDB" id="A0A1H5SSX6"/>
<dbReference type="Pfam" id="PF01713">
    <property type="entry name" value="Smr"/>
    <property type="match status" value="1"/>
</dbReference>
<dbReference type="GO" id="GO:0019843">
    <property type="term" value="F:rRNA binding"/>
    <property type="evidence" value="ECO:0007669"/>
    <property type="project" value="UniProtKB-UniRule"/>
</dbReference>
<feature type="binding site" evidence="8">
    <location>
        <begin position="329"/>
        <end position="336"/>
    </location>
    <ligand>
        <name>ATP</name>
        <dbReference type="ChEBI" id="CHEBI:30616"/>
    </ligand>
</feature>
<comment type="similarity">
    <text evidence="8">Belongs to the DNA mismatch repair MutS family. MutS2 subfamily.</text>
</comment>
<protein>
    <recommendedName>
        <fullName evidence="8">Endonuclease MutS2</fullName>
        <ecNumber evidence="8">3.1.-.-</ecNumber>
    </recommendedName>
    <alternativeName>
        <fullName evidence="8">Ribosome-associated protein quality control-upstream factor</fullName>
        <shortName evidence="8">RQC-upstream factor</shortName>
        <shortName evidence="8">RqcU</shortName>
        <ecNumber evidence="8">3.6.4.-</ecNumber>
    </alternativeName>
</protein>
<keyword evidence="3 8" id="KW-0547">Nucleotide-binding</keyword>
<comment type="subunit">
    <text evidence="8">Homodimer. Binds to stalled ribosomes, contacting rRNA.</text>
</comment>
<dbReference type="EMBL" id="FNUL01000003">
    <property type="protein sequence ID" value="SEF52897.1"/>
    <property type="molecule type" value="Genomic_DNA"/>
</dbReference>
<dbReference type="SUPFAM" id="SSF48334">
    <property type="entry name" value="DNA repair protein MutS, domain III"/>
    <property type="match status" value="1"/>
</dbReference>
<dbReference type="GO" id="GO:0006298">
    <property type="term" value="P:mismatch repair"/>
    <property type="evidence" value="ECO:0007669"/>
    <property type="project" value="InterPro"/>
</dbReference>
<dbReference type="PANTHER" id="PTHR48466">
    <property type="entry name" value="OS10G0509000 PROTEIN-RELATED"/>
    <property type="match status" value="1"/>
</dbReference>
<dbReference type="GO" id="GO:0016887">
    <property type="term" value="F:ATP hydrolysis activity"/>
    <property type="evidence" value="ECO:0007669"/>
    <property type="project" value="InterPro"/>
</dbReference>
<dbReference type="GO" id="GO:0140664">
    <property type="term" value="F:ATP-dependent DNA damage sensor activity"/>
    <property type="evidence" value="ECO:0007669"/>
    <property type="project" value="InterPro"/>
</dbReference>
<dbReference type="CDD" id="cd03280">
    <property type="entry name" value="ABC_MutS2"/>
    <property type="match status" value="1"/>
</dbReference>
<dbReference type="Gene3D" id="3.30.1370.110">
    <property type="match status" value="1"/>
</dbReference>
<keyword evidence="7 8" id="KW-0238">DNA-binding</keyword>
<evidence type="ECO:0000256" key="9">
    <source>
        <dbReference type="SAM" id="Coils"/>
    </source>
</evidence>
<dbReference type="RefSeq" id="WP_103952307.1">
    <property type="nucleotide sequence ID" value="NZ_FNUL01000003.1"/>
</dbReference>
<dbReference type="InterPro" id="IPR036063">
    <property type="entry name" value="Smr_dom_sf"/>
</dbReference>
<dbReference type="InterPro" id="IPR005747">
    <property type="entry name" value="MutS2"/>
</dbReference>
<evidence type="ECO:0000256" key="3">
    <source>
        <dbReference type="ARBA" id="ARBA00022741"/>
    </source>
</evidence>
<dbReference type="GO" id="GO:0043023">
    <property type="term" value="F:ribosomal large subunit binding"/>
    <property type="evidence" value="ECO:0007669"/>
    <property type="project" value="UniProtKB-UniRule"/>
</dbReference>
<dbReference type="SMART" id="SM00463">
    <property type="entry name" value="SMR"/>
    <property type="match status" value="1"/>
</dbReference>
<dbReference type="GO" id="GO:0072344">
    <property type="term" value="P:rescue of stalled ribosome"/>
    <property type="evidence" value="ECO:0007669"/>
    <property type="project" value="UniProtKB-UniRule"/>
</dbReference>
<name>A0A1H5SSX6_9FIRM</name>
<evidence type="ECO:0000256" key="7">
    <source>
        <dbReference type="ARBA" id="ARBA00023125"/>
    </source>
</evidence>
<keyword evidence="9" id="KW-0175">Coiled coil</keyword>
<dbReference type="SMART" id="SM00533">
    <property type="entry name" value="MUTSd"/>
    <property type="match status" value="1"/>
</dbReference>
<dbReference type="InterPro" id="IPR000432">
    <property type="entry name" value="DNA_mismatch_repair_MutS_C"/>
</dbReference>
<dbReference type="InterPro" id="IPR002625">
    <property type="entry name" value="Smr_dom"/>
</dbReference>
<dbReference type="EC" id="3.1.-.-" evidence="8"/>
<keyword evidence="2 8" id="KW-0699">rRNA-binding</keyword>
<organism evidence="11 12">
    <name type="scientific">Lachnospira multipara</name>
    <dbReference type="NCBI Taxonomy" id="28051"/>
    <lineage>
        <taxon>Bacteria</taxon>
        <taxon>Bacillati</taxon>
        <taxon>Bacillota</taxon>
        <taxon>Clostridia</taxon>
        <taxon>Lachnospirales</taxon>
        <taxon>Lachnospiraceae</taxon>
        <taxon>Lachnospira</taxon>
    </lineage>
</organism>
<dbReference type="PROSITE" id="PS50828">
    <property type="entry name" value="SMR"/>
    <property type="match status" value="1"/>
</dbReference>
<dbReference type="InterPro" id="IPR007696">
    <property type="entry name" value="DNA_mismatch_repair_MutS_core"/>
</dbReference>
<comment type="function">
    <text evidence="8">Acts as a ribosome collision sensor, splitting the ribosome into its 2 subunits. Detects stalled/collided 70S ribosomes which it binds and splits by an ATP-hydrolysis driven conformational change. Acts upstream of the ribosome quality control system (RQC), a ribosome-associated complex that mediates the extraction of incompletely synthesized nascent chains from stalled ribosomes and their subsequent degradation. Probably generates substrates for RQC.</text>
</comment>
<evidence type="ECO:0000256" key="4">
    <source>
        <dbReference type="ARBA" id="ARBA00022801"/>
    </source>
</evidence>
<accession>A0A1H5SSX6</accession>
<keyword evidence="8" id="KW-0255">Endonuclease</keyword>